<dbReference type="PANTHER" id="PTHR11802:SF259">
    <property type="entry name" value="SERINE CARBOXYPEPTIDASE-LIKE 48"/>
    <property type="match status" value="1"/>
</dbReference>
<feature type="non-terminal residue" evidence="10">
    <location>
        <position position="1"/>
    </location>
</feature>
<dbReference type="GO" id="GO:0005576">
    <property type="term" value="C:extracellular region"/>
    <property type="evidence" value="ECO:0007669"/>
    <property type="project" value="UniProtKB-SubCell"/>
</dbReference>
<dbReference type="GO" id="GO:0005773">
    <property type="term" value="C:vacuole"/>
    <property type="evidence" value="ECO:0007669"/>
    <property type="project" value="TreeGrafter"/>
</dbReference>
<organism evidence="10 11">
    <name type="scientific">Genlisea aurea</name>
    <dbReference type="NCBI Taxonomy" id="192259"/>
    <lineage>
        <taxon>Eukaryota</taxon>
        <taxon>Viridiplantae</taxon>
        <taxon>Streptophyta</taxon>
        <taxon>Embryophyta</taxon>
        <taxon>Tracheophyta</taxon>
        <taxon>Spermatophyta</taxon>
        <taxon>Magnoliopsida</taxon>
        <taxon>eudicotyledons</taxon>
        <taxon>Gunneridae</taxon>
        <taxon>Pentapetalae</taxon>
        <taxon>asterids</taxon>
        <taxon>lamiids</taxon>
        <taxon>Lamiales</taxon>
        <taxon>Lentibulariaceae</taxon>
        <taxon>Genlisea</taxon>
    </lineage>
</organism>
<dbReference type="Pfam" id="PF00450">
    <property type="entry name" value="Peptidase_S10"/>
    <property type="match status" value="1"/>
</dbReference>
<protein>
    <recommendedName>
        <fullName evidence="9">Carboxypeptidase</fullName>
        <ecNumber evidence="9">3.4.16.-</ecNumber>
    </recommendedName>
</protein>
<feature type="non-terminal residue" evidence="10">
    <location>
        <position position="454"/>
    </location>
</feature>
<dbReference type="AlphaFoldDB" id="S8CZ26"/>
<evidence type="ECO:0000256" key="8">
    <source>
        <dbReference type="ARBA" id="ARBA00023180"/>
    </source>
</evidence>
<dbReference type="PRINTS" id="PR00724">
    <property type="entry name" value="CRBOXYPTASEC"/>
</dbReference>
<gene>
    <name evidence="10" type="ORF">M569_04452</name>
</gene>
<dbReference type="GO" id="GO:0004185">
    <property type="term" value="F:serine-type carboxypeptidase activity"/>
    <property type="evidence" value="ECO:0007669"/>
    <property type="project" value="UniProtKB-UniRule"/>
</dbReference>
<dbReference type="Proteomes" id="UP000015453">
    <property type="component" value="Unassembled WGS sequence"/>
</dbReference>
<comment type="subcellular location">
    <subcellularLocation>
        <location evidence="1">Secreted</location>
    </subcellularLocation>
</comment>
<evidence type="ECO:0000256" key="2">
    <source>
        <dbReference type="ARBA" id="ARBA00009431"/>
    </source>
</evidence>
<dbReference type="InterPro" id="IPR018202">
    <property type="entry name" value="Ser_caboxypep_ser_AS"/>
</dbReference>
<keyword evidence="4 9" id="KW-0121">Carboxypeptidase</keyword>
<dbReference type="OrthoDB" id="892306at2759"/>
<sequence>TALKLINELNLFPKQDANVVIDLIPDHNDAKSFSEPISEKLISLADSPVGDLAHHAGYFTLPNTTGARMFYYFFESRSGNRSEPVVAWLTGGPGCSGSLALFYENGPFQITSNLSLVWNEFGWDQVSNLIYVDQPIGTGFSYTSSSDDIRSTSSEAAVDFYNFLEAFFEKHPEYSKNEFYLIGESYAGHYVPAFASYINGRNNRSDGIYINLKGIGIGNGLTNSGIQYKADPDYALNMKLIDHETYDSIEPTASECERQAEACGNGTETSCSDAFRTCNTVFSDIVNSAVNGNINYYDVRKQCEGSLCYDFSNLDKFLNLKSVKEALGVGQDIDFVSCSTAVYDEMANDFMKNYEDAIPQLLRNGIRTLIYAGEYDLICNWLGNERWVEEMVWEGQAEFRRSTAEGFTVDGREMGLKRTTSIHGELTFLKVYNAGHLVPMDQPKASLEMLRRFI</sequence>
<proteinExistence type="inferred from homology"/>
<keyword evidence="11" id="KW-1185">Reference proteome</keyword>
<evidence type="ECO:0000256" key="3">
    <source>
        <dbReference type="ARBA" id="ARBA00022525"/>
    </source>
</evidence>
<evidence type="ECO:0000256" key="6">
    <source>
        <dbReference type="ARBA" id="ARBA00022729"/>
    </source>
</evidence>
<evidence type="ECO:0000256" key="7">
    <source>
        <dbReference type="ARBA" id="ARBA00022801"/>
    </source>
</evidence>
<name>S8CZ26_9LAMI</name>
<keyword evidence="8" id="KW-0325">Glycoprotein</keyword>
<accession>S8CZ26</accession>
<dbReference type="PROSITE" id="PS00560">
    <property type="entry name" value="CARBOXYPEPT_SER_HIS"/>
    <property type="match status" value="1"/>
</dbReference>
<dbReference type="EC" id="3.4.16.-" evidence="9"/>
<dbReference type="InterPro" id="IPR001563">
    <property type="entry name" value="Peptidase_S10"/>
</dbReference>
<dbReference type="GO" id="GO:0006508">
    <property type="term" value="P:proteolysis"/>
    <property type="evidence" value="ECO:0007669"/>
    <property type="project" value="UniProtKB-KW"/>
</dbReference>
<dbReference type="PANTHER" id="PTHR11802">
    <property type="entry name" value="SERINE PROTEASE FAMILY S10 SERINE CARBOXYPEPTIDASE"/>
    <property type="match status" value="1"/>
</dbReference>
<dbReference type="Gene3D" id="3.40.50.1820">
    <property type="entry name" value="alpha/beta hydrolase"/>
    <property type="match status" value="1"/>
</dbReference>
<dbReference type="InterPro" id="IPR029058">
    <property type="entry name" value="AB_hydrolase_fold"/>
</dbReference>
<evidence type="ECO:0000256" key="5">
    <source>
        <dbReference type="ARBA" id="ARBA00022670"/>
    </source>
</evidence>
<dbReference type="InterPro" id="IPR033124">
    <property type="entry name" value="Ser_caboxypep_his_AS"/>
</dbReference>
<keyword evidence="3" id="KW-0964">Secreted</keyword>
<dbReference type="SUPFAM" id="SSF53474">
    <property type="entry name" value="alpha/beta-Hydrolases"/>
    <property type="match status" value="1"/>
</dbReference>
<keyword evidence="5 9" id="KW-0645">Protease</keyword>
<evidence type="ECO:0000256" key="1">
    <source>
        <dbReference type="ARBA" id="ARBA00004613"/>
    </source>
</evidence>
<evidence type="ECO:0000256" key="9">
    <source>
        <dbReference type="RuleBase" id="RU361156"/>
    </source>
</evidence>
<dbReference type="EMBL" id="AUSU01001732">
    <property type="protein sequence ID" value="EPS70311.1"/>
    <property type="molecule type" value="Genomic_DNA"/>
</dbReference>
<evidence type="ECO:0000256" key="4">
    <source>
        <dbReference type="ARBA" id="ARBA00022645"/>
    </source>
</evidence>
<reference evidence="10 11" key="1">
    <citation type="journal article" date="2013" name="BMC Genomics">
        <title>The miniature genome of a carnivorous plant Genlisea aurea contains a low number of genes and short non-coding sequences.</title>
        <authorList>
            <person name="Leushkin E.V."/>
            <person name="Sutormin R.A."/>
            <person name="Nabieva E.R."/>
            <person name="Penin A.A."/>
            <person name="Kondrashov A.S."/>
            <person name="Logacheva M.D."/>
        </authorList>
    </citation>
    <scope>NUCLEOTIDE SEQUENCE [LARGE SCALE GENOMIC DNA]</scope>
</reference>
<keyword evidence="6" id="KW-0732">Signal</keyword>
<comment type="similarity">
    <text evidence="2 9">Belongs to the peptidase S10 family.</text>
</comment>
<keyword evidence="7 9" id="KW-0378">Hydrolase</keyword>
<comment type="caution">
    <text evidence="10">The sequence shown here is derived from an EMBL/GenBank/DDBJ whole genome shotgun (WGS) entry which is preliminary data.</text>
</comment>
<evidence type="ECO:0000313" key="10">
    <source>
        <dbReference type="EMBL" id="EPS70311.1"/>
    </source>
</evidence>
<dbReference type="PROSITE" id="PS00131">
    <property type="entry name" value="CARBOXYPEPT_SER_SER"/>
    <property type="match status" value="1"/>
</dbReference>
<evidence type="ECO:0000313" key="11">
    <source>
        <dbReference type="Proteomes" id="UP000015453"/>
    </source>
</evidence>